<proteinExistence type="predicted"/>
<keyword evidence="2" id="KW-1185">Reference proteome</keyword>
<gene>
    <name evidence="1" type="ORF">HPB50_015556</name>
</gene>
<dbReference type="EMBL" id="CM023489">
    <property type="protein sequence ID" value="KAH6922554.1"/>
    <property type="molecule type" value="Genomic_DNA"/>
</dbReference>
<organism evidence="1 2">
    <name type="scientific">Hyalomma asiaticum</name>
    <name type="common">Tick</name>
    <dbReference type="NCBI Taxonomy" id="266040"/>
    <lineage>
        <taxon>Eukaryota</taxon>
        <taxon>Metazoa</taxon>
        <taxon>Ecdysozoa</taxon>
        <taxon>Arthropoda</taxon>
        <taxon>Chelicerata</taxon>
        <taxon>Arachnida</taxon>
        <taxon>Acari</taxon>
        <taxon>Parasitiformes</taxon>
        <taxon>Ixodida</taxon>
        <taxon>Ixodoidea</taxon>
        <taxon>Ixodidae</taxon>
        <taxon>Hyalomminae</taxon>
        <taxon>Hyalomma</taxon>
    </lineage>
</organism>
<reference evidence="1" key="1">
    <citation type="submission" date="2020-05" db="EMBL/GenBank/DDBJ databases">
        <title>Large-scale comparative analyses of tick genomes elucidate their genetic diversity and vector capacities.</title>
        <authorList>
            <person name="Jia N."/>
            <person name="Wang J."/>
            <person name="Shi W."/>
            <person name="Du L."/>
            <person name="Sun Y."/>
            <person name="Zhan W."/>
            <person name="Jiang J."/>
            <person name="Wang Q."/>
            <person name="Zhang B."/>
            <person name="Ji P."/>
            <person name="Sakyi L.B."/>
            <person name="Cui X."/>
            <person name="Yuan T."/>
            <person name="Jiang B."/>
            <person name="Yang W."/>
            <person name="Lam T.T.-Y."/>
            <person name="Chang Q."/>
            <person name="Ding S."/>
            <person name="Wang X."/>
            <person name="Zhu J."/>
            <person name="Ruan X."/>
            <person name="Zhao L."/>
            <person name="Wei J."/>
            <person name="Que T."/>
            <person name="Du C."/>
            <person name="Cheng J."/>
            <person name="Dai P."/>
            <person name="Han X."/>
            <person name="Huang E."/>
            <person name="Gao Y."/>
            <person name="Liu J."/>
            <person name="Shao H."/>
            <person name="Ye R."/>
            <person name="Li L."/>
            <person name="Wei W."/>
            <person name="Wang X."/>
            <person name="Wang C."/>
            <person name="Yang T."/>
            <person name="Huo Q."/>
            <person name="Li W."/>
            <person name="Guo W."/>
            <person name="Chen H."/>
            <person name="Zhou L."/>
            <person name="Ni X."/>
            <person name="Tian J."/>
            <person name="Zhou Y."/>
            <person name="Sheng Y."/>
            <person name="Liu T."/>
            <person name="Pan Y."/>
            <person name="Xia L."/>
            <person name="Li J."/>
            <person name="Zhao F."/>
            <person name="Cao W."/>
        </authorList>
    </citation>
    <scope>NUCLEOTIDE SEQUENCE</scope>
    <source>
        <strain evidence="1">Hyas-2018</strain>
    </source>
</reference>
<protein>
    <submittedName>
        <fullName evidence="1">Uncharacterized protein</fullName>
    </submittedName>
</protein>
<evidence type="ECO:0000313" key="2">
    <source>
        <dbReference type="Proteomes" id="UP000821845"/>
    </source>
</evidence>
<comment type="caution">
    <text evidence="1">The sequence shown here is derived from an EMBL/GenBank/DDBJ whole genome shotgun (WGS) entry which is preliminary data.</text>
</comment>
<sequence>MEVRTTQNTVTVLGDVTLPSKVREILEKGPKYSFDPGAQRHQLLAIARRATTCPGITEKESASSDAVSSVMCKVGIKNARPPTLPEDSYKAIFRIRGGFNASRFSHFQLSKLLSTAAGFPATVELRQDTITVNPTTDTVTLSTESYDRLTKYLAIKSLKVNGQVHEVTSYSVPNSETCKGIIYIHRVCLGEVISEKDSTHGSRLQRTNALSRSQTYGKKF</sequence>
<evidence type="ECO:0000313" key="1">
    <source>
        <dbReference type="EMBL" id="KAH6922554.1"/>
    </source>
</evidence>
<dbReference type="Proteomes" id="UP000821845">
    <property type="component" value="Chromosome 9"/>
</dbReference>
<accession>A0ACB7RPZ4</accession>
<name>A0ACB7RPZ4_HYAAI</name>